<keyword evidence="1" id="KW-0472">Membrane</keyword>
<organism evidence="2">
    <name type="scientific">uncultured gamma proteobacterium HF0130_23I23</name>
    <dbReference type="NCBI Taxonomy" id="710984"/>
    <lineage>
        <taxon>Bacteria</taxon>
        <taxon>Pseudomonadati</taxon>
        <taxon>Pseudomonadota</taxon>
        <taxon>Gammaproteobacteria</taxon>
        <taxon>environmental samples</taxon>
    </lineage>
</organism>
<accession>E0XTC7</accession>
<evidence type="ECO:0000256" key="1">
    <source>
        <dbReference type="SAM" id="Phobius"/>
    </source>
</evidence>
<keyword evidence="1" id="KW-0812">Transmembrane</keyword>
<dbReference type="AlphaFoldDB" id="E0XTC7"/>
<proteinExistence type="predicted"/>
<evidence type="ECO:0000313" key="2">
    <source>
        <dbReference type="EMBL" id="ADI17668.1"/>
    </source>
</evidence>
<keyword evidence="1" id="KW-1133">Transmembrane helix</keyword>
<dbReference type="EMBL" id="GU474871">
    <property type="protein sequence ID" value="ADI17668.1"/>
    <property type="molecule type" value="Genomic_DNA"/>
</dbReference>
<protein>
    <submittedName>
        <fullName evidence="2">Uncharacterized protein</fullName>
    </submittedName>
</protein>
<reference evidence="2" key="1">
    <citation type="journal article" date="2011" name="Environ. Microbiol.">
        <title>Time-series analyses of Monterey Bay coastal microbial picoplankton using a 'genome proxy' microarray.</title>
        <authorList>
            <person name="Rich V.I."/>
            <person name="Pham V.D."/>
            <person name="Eppley J."/>
            <person name="Shi Y."/>
            <person name="DeLong E.F."/>
        </authorList>
    </citation>
    <scope>NUCLEOTIDE SEQUENCE</scope>
</reference>
<feature type="transmembrane region" description="Helical" evidence="1">
    <location>
        <begin position="38"/>
        <end position="58"/>
    </location>
</feature>
<sequence length="60" mass="6829">MMNNVLEKVDHFIDLVFSYMEKGSAFCYDKLSVFLKHAYAWSVVIGIVLILVIGIYGLTL</sequence>
<name>E0XTC7_9GAMM</name>